<gene>
    <name evidence="2" type="ORF">FGG08_007178</name>
</gene>
<feature type="signal peptide" evidence="1">
    <location>
        <begin position="1"/>
        <end position="18"/>
    </location>
</feature>
<dbReference type="Proteomes" id="UP000698800">
    <property type="component" value="Unassembled WGS sequence"/>
</dbReference>
<dbReference type="AlphaFoldDB" id="A0A9P8HUT2"/>
<organism evidence="2 3">
    <name type="scientific">Glutinoglossum americanum</name>
    <dbReference type="NCBI Taxonomy" id="1670608"/>
    <lineage>
        <taxon>Eukaryota</taxon>
        <taxon>Fungi</taxon>
        <taxon>Dikarya</taxon>
        <taxon>Ascomycota</taxon>
        <taxon>Pezizomycotina</taxon>
        <taxon>Geoglossomycetes</taxon>
        <taxon>Geoglossales</taxon>
        <taxon>Geoglossaceae</taxon>
        <taxon>Glutinoglossum</taxon>
    </lineage>
</organism>
<evidence type="ECO:0000313" key="3">
    <source>
        <dbReference type="Proteomes" id="UP000698800"/>
    </source>
</evidence>
<dbReference type="InterPro" id="IPR013320">
    <property type="entry name" value="ConA-like_dom_sf"/>
</dbReference>
<feature type="chain" id="PRO_5040398157" evidence="1">
    <location>
        <begin position="19"/>
        <end position="243"/>
    </location>
</feature>
<dbReference type="EMBL" id="JAGHQL010000256">
    <property type="protein sequence ID" value="KAH0535919.1"/>
    <property type="molecule type" value="Genomic_DNA"/>
</dbReference>
<dbReference type="SUPFAM" id="SSF49899">
    <property type="entry name" value="Concanavalin A-like lectins/glucanases"/>
    <property type="match status" value="1"/>
</dbReference>
<comment type="caution">
    <text evidence="2">The sequence shown here is derived from an EMBL/GenBank/DDBJ whole genome shotgun (WGS) entry which is preliminary data.</text>
</comment>
<reference evidence="2" key="1">
    <citation type="submission" date="2021-03" db="EMBL/GenBank/DDBJ databases">
        <title>Comparative genomics and phylogenomic investigation of the class Geoglossomycetes provide insights into ecological specialization and systematics.</title>
        <authorList>
            <person name="Melie T."/>
            <person name="Pirro S."/>
            <person name="Miller A.N."/>
            <person name="Quandt A."/>
        </authorList>
    </citation>
    <scope>NUCLEOTIDE SEQUENCE</scope>
    <source>
        <strain evidence="2">GBOQ0MN5Z8</strain>
    </source>
</reference>
<protein>
    <submittedName>
        <fullName evidence="2">Uncharacterized protein</fullName>
    </submittedName>
</protein>
<name>A0A9P8HUT2_9PEZI</name>
<sequence>MHLLALSILAAILRSAHAAVIIDYNGGSPALEMGKVQLEGVFKHDWIEKGNDSIFIKPGTDPCRGTPALHYHRDAPYRRAEVKGKGVYAANKRYDIRYDVSFARSHNGLSIFQWKKADGQAAPLQNIPFNIQFDNRGALSLGYTPPEGKYHSIWAGSSPLELNQTHSIRLSFDTKSSATTTLIMWIDDTQVLSKDGLVLWTGNTYPKFGLYRGEQSKTGPDGPDWEHVFDAYVHKVRIDDADL</sequence>
<keyword evidence="3" id="KW-1185">Reference proteome</keyword>
<proteinExistence type="predicted"/>
<dbReference type="OrthoDB" id="3233795at2759"/>
<accession>A0A9P8HUT2</accession>
<evidence type="ECO:0000313" key="2">
    <source>
        <dbReference type="EMBL" id="KAH0535919.1"/>
    </source>
</evidence>
<keyword evidence="1" id="KW-0732">Signal</keyword>
<evidence type="ECO:0000256" key="1">
    <source>
        <dbReference type="SAM" id="SignalP"/>
    </source>
</evidence>
<dbReference type="Gene3D" id="2.60.120.200">
    <property type="match status" value="1"/>
</dbReference>